<reference evidence="1" key="1">
    <citation type="submission" date="2020-02" db="EMBL/GenBank/DDBJ databases">
        <authorList>
            <person name="Meier V. D."/>
        </authorList>
    </citation>
    <scope>NUCLEOTIDE SEQUENCE</scope>
    <source>
        <strain evidence="1">AVDCRST_MAG67</strain>
    </source>
</reference>
<gene>
    <name evidence="1" type="ORF">AVDCRST_MAG67-3520</name>
</gene>
<protein>
    <submittedName>
        <fullName evidence="1">Uncharacterized protein</fullName>
    </submittedName>
</protein>
<dbReference type="AlphaFoldDB" id="A0A6J4TIB7"/>
<evidence type="ECO:0000313" key="1">
    <source>
        <dbReference type="EMBL" id="CAA9524611.1"/>
    </source>
</evidence>
<dbReference type="EMBL" id="CADCVQ010000149">
    <property type="protein sequence ID" value="CAA9524611.1"/>
    <property type="molecule type" value="Genomic_DNA"/>
</dbReference>
<accession>A0A6J4TIB7</accession>
<organism evidence="1">
    <name type="scientific">uncultured Solirubrobacteraceae bacterium</name>
    <dbReference type="NCBI Taxonomy" id="1162706"/>
    <lineage>
        <taxon>Bacteria</taxon>
        <taxon>Bacillati</taxon>
        <taxon>Actinomycetota</taxon>
        <taxon>Thermoleophilia</taxon>
        <taxon>Solirubrobacterales</taxon>
        <taxon>Solirubrobacteraceae</taxon>
        <taxon>environmental samples</taxon>
    </lineage>
</organism>
<name>A0A6J4TIB7_9ACTN</name>
<proteinExistence type="predicted"/>
<sequence length="107" mass="11314">MAAADTYVELLAQGIVASIHGDPPPGLPARVVIRWFDGPAYLTIHVLGTDEEPGVAADDAWSPLEWPNATREIERAGVVLAQPGLAAAVDALARRSTRYPPGERSSS</sequence>